<reference evidence="2 3" key="1">
    <citation type="submission" date="2015-04" db="EMBL/GenBank/DDBJ databases">
        <title>Complete genome sequence of Schizopora paradoxa KUC8140, a cosmopolitan wood degrader in East Asia.</title>
        <authorList>
            <consortium name="DOE Joint Genome Institute"/>
            <person name="Min B."/>
            <person name="Park H."/>
            <person name="Jang Y."/>
            <person name="Kim J.-J."/>
            <person name="Kim K.H."/>
            <person name="Pangilinan J."/>
            <person name="Lipzen A."/>
            <person name="Riley R."/>
            <person name="Grigoriev I.V."/>
            <person name="Spatafora J.W."/>
            <person name="Choi I.-G."/>
        </authorList>
    </citation>
    <scope>NUCLEOTIDE SEQUENCE [LARGE SCALE GENOMIC DNA]</scope>
    <source>
        <strain evidence="2 3">KUC8140</strain>
    </source>
</reference>
<evidence type="ECO:0000313" key="3">
    <source>
        <dbReference type="Proteomes" id="UP000053477"/>
    </source>
</evidence>
<dbReference type="InterPro" id="IPR014756">
    <property type="entry name" value="Ig_E-set"/>
</dbReference>
<dbReference type="OrthoDB" id="3261578at2759"/>
<dbReference type="Gene3D" id="2.60.40.640">
    <property type="match status" value="1"/>
</dbReference>
<evidence type="ECO:0000313" key="2">
    <source>
        <dbReference type="EMBL" id="KLO17430.1"/>
    </source>
</evidence>
<dbReference type="EMBL" id="KQ085905">
    <property type="protein sequence ID" value="KLO17430.1"/>
    <property type="molecule type" value="Genomic_DNA"/>
</dbReference>
<protein>
    <recommendedName>
        <fullName evidence="1">Arrestin-like N-terminal domain-containing protein</fullName>
    </recommendedName>
</protein>
<name>A0A0H2RZD5_9AGAM</name>
<feature type="domain" description="Arrestin-like N-terminal" evidence="1">
    <location>
        <begin position="117"/>
        <end position="211"/>
    </location>
</feature>
<sequence>METFGFSQKSETTGTLSGLSYYTMPPDNIVSSDAESPIDIASKRRILVRSVTTPNLRNQKTASSEIVHRGKRVAQSVRSASTTRRVTETVTTLDDKSKTPWLSLILVSGPYSTSLPSFTEGEAIQGRVVIDLAKPQSIDSIFITVKGMIYCNLYETTKFYSESKIVWKAEANEPPAPNLTTFRRKKSKSKSDAKLEGRHVWPFSFTIPHEFAVKKAVAREFKLRPTELMPPTLDGKTGNSSIYYQFVVDVKRKGFLQADATLSSRFEYIPMSKPGAVSVLRNEAYLTESEPLGPADDVEGWSALDSYEVVRGLLFQNRLVSVKYSFALATPLSYTRGSIIPCFLTILSDDPQALQLFSNPLSPVVYLRRKLKYKSSRNDMNGGLSYVAGWSELIEKVPLSVGVWKVARSKTDESDPQSRRYLYGELSLPSNLVPSFTFGPIEVKSILSTSLVSPQSPGFGSFAQK</sequence>
<dbReference type="InterPro" id="IPR014752">
    <property type="entry name" value="Arrestin-like_C"/>
</dbReference>
<keyword evidence="3" id="KW-1185">Reference proteome</keyword>
<dbReference type="Pfam" id="PF00339">
    <property type="entry name" value="Arrestin_N"/>
    <property type="match status" value="1"/>
</dbReference>
<gene>
    <name evidence="2" type="ORF">SCHPADRAFT_169098</name>
</gene>
<evidence type="ECO:0000259" key="1">
    <source>
        <dbReference type="Pfam" id="PF00339"/>
    </source>
</evidence>
<dbReference type="AlphaFoldDB" id="A0A0H2RZD5"/>
<proteinExistence type="predicted"/>
<organism evidence="2 3">
    <name type="scientific">Schizopora paradoxa</name>
    <dbReference type="NCBI Taxonomy" id="27342"/>
    <lineage>
        <taxon>Eukaryota</taxon>
        <taxon>Fungi</taxon>
        <taxon>Dikarya</taxon>
        <taxon>Basidiomycota</taxon>
        <taxon>Agaricomycotina</taxon>
        <taxon>Agaricomycetes</taxon>
        <taxon>Hymenochaetales</taxon>
        <taxon>Schizoporaceae</taxon>
        <taxon>Schizopora</taxon>
    </lineage>
</organism>
<dbReference type="InterPro" id="IPR011021">
    <property type="entry name" value="Arrestin-like_N"/>
</dbReference>
<dbReference type="Proteomes" id="UP000053477">
    <property type="component" value="Unassembled WGS sequence"/>
</dbReference>
<accession>A0A0H2RZD5</accession>
<dbReference type="SUPFAM" id="SSF81296">
    <property type="entry name" value="E set domains"/>
    <property type="match status" value="1"/>
</dbReference>
<dbReference type="InParanoid" id="A0A0H2RZD5"/>